<keyword evidence="3" id="KW-1185">Reference proteome</keyword>
<accession>A0A1H8GE34</accession>
<reference evidence="2 3" key="1">
    <citation type="submission" date="2016-10" db="EMBL/GenBank/DDBJ databases">
        <authorList>
            <person name="de Groot N.N."/>
        </authorList>
    </citation>
    <scope>NUCLEOTIDE SEQUENCE [LARGE SCALE GENOMIC DNA]</scope>
    <source>
        <strain evidence="2 3">CGMCC 1.10836</strain>
    </source>
</reference>
<organism evidence="2 3">
    <name type="scientific">Pseudorhodobacter antarcticus</name>
    <dbReference type="NCBI Taxonomy" id="1077947"/>
    <lineage>
        <taxon>Bacteria</taxon>
        <taxon>Pseudomonadati</taxon>
        <taxon>Pseudomonadota</taxon>
        <taxon>Alphaproteobacteria</taxon>
        <taxon>Rhodobacterales</taxon>
        <taxon>Paracoccaceae</taxon>
        <taxon>Pseudorhodobacter</taxon>
    </lineage>
</organism>
<evidence type="ECO:0000259" key="1">
    <source>
        <dbReference type="Pfam" id="PF13737"/>
    </source>
</evidence>
<name>A0A1H8GE34_9RHOB</name>
<dbReference type="InterPro" id="IPR025668">
    <property type="entry name" value="Tnp_DDE_dom"/>
</dbReference>
<dbReference type="STRING" id="1077947.SAMN05216227_101394"/>
<feature type="domain" description="Transposase DDE" evidence="1">
    <location>
        <begin position="45"/>
        <end position="112"/>
    </location>
</feature>
<gene>
    <name evidence="2" type="ORF">SAMN05216227_101394</name>
</gene>
<dbReference type="EMBL" id="FOCO01000013">
    <property type="protein sequence ID" value="SEN42025.1"/>
    <property type="molecule type" value="Genomic_DNA"/>
</dbReference>
<dbReference type="AlphaFoldDB" id="A0A1H8GE34"/>
<dbReference type="Pfam" id="PF13737">
    <property type="entry name" value="DDE_Tnp_1_5"/>
    <property type="match status" value="1"/>
</dbReference>
<proteinExistence type="predicted"/>
<protein>
    <submittedName>
        <fullName evidence="2">Transposase DDE domain-containing protein</fullName>
    </submittedName>
</protein>
<evidence type="ECO:0000313" key="2">
    <source>
        <dbReference type="EMBL" id="SEN42025.1"/>
    </source>
</evidence>
<sequence length="112" mass="12582">MSKPSPARYRTTNWSSYTASLKKRGSLLIRCQATHVCMRERGGVDKEIIWLAPHDGSPGRPAVFSDAAIQFCLTIKVLFKLPLRQTTGMVASLLKLANLNWAVQDYTTLCRR</sequence>
<evidence type="ECO:0000313" key="3">
    <source>
        <dbReference type="Proteomes" id="UP000183002"/>
    </source>
</evidence>
<dbReference type="Proteomes" id="UP000183002">
    <property type="component" value="Unassembled WGS sequence"/>
</dbReference>